<keyword evidence="1" id="KW-0732">Signal</keyword>
<name>A0A9P5Q3B6_9AGAR</name>
<reference evidence="2" key="1">
    <citation type="submission" date="2020-11" db="EMBL/GenBank/DDBJ databases">
        <authorList>
            <consortium name="DOE Joint Genome Institute"/>
            <person name="Ahrendt S."/>
            <person name="Riley R."/>
            <person name="Andreopoulos W."/>
            <person name="Labutti K."/>
            <person name="Pangilinan J."/>
            <person name="Ruiz-Duenas F.J."/>
            <person name="Barrasa J.M."/>
            <person name="Sanchez-Garcia M."/>
            <person name="Camarero S."/>
            <person name="Miyauchi S."/>
            <person name="Serrano A."/>
            <person name="Linde D."/>
            <person name="Babiker R."/>
            <person name="Drula E."/>
            <person name="Ayuso-Fernandez I."/>
            <person name="Pacheco R."/>
            <person name="Padilla G."/>
            <person name="Ferreira P."/>
            <person name="Barriuso J."/>
            <person name="Kellner H."/>
            <person name="Castanera R."/>
            <person name="Alfaro M."/>
            <person name="Ramirez L."/>
            <person name="Pisabarro A.G."/>
            <person name="Kuo A."/>
            <person name="Tritt A."/>
            <person name="Lipzen A."/>
            <person name="He G."/>
            <person name="Yan M."/>
            <person name="Ng V."/>
            <person name="Cullen D."/>
            <person name="Martin F."/>
            <person name="Rosso M.-N."/>
            <person name="Henrissat B."/>
            <person name="Hibbett D."/>
            <person name="Martinez A.T."/>
            <person name="Grigoriev I.V."/>
        </authorList>
    </citation>
    <scope>NUCLEOTIDE SEQUENCE</scope>
    <source>
        <strain evidence="2">AH 40177</strain>
    </source>
</reference>
<evidence type="ECO:0000313" key="2">
    <source>
        <dbReference type="EMBL" id="KAF9072820.1"/>
    </source>
</evidence>
<proteinExistence type="predicted"/>
<comment type="caution">
    <text evidence="2">The sequence shown here is derived from an EMBL/GenBank/DDBJ whole genome shotgun (WGS) entry which is preliminary data.</text>
</comment>
<dbReference type="Proteomes" id="UP000772434">
    <property type="component" value="Unassembled WGS sequence"/>
</dbReference>
<evidence type="ECO:0000313" key="3">
    <source>
        <dbReference type="Proteomes" id="UP000772434"/>
    </source>
</evidence>
<keyword evidence="3" id="KW-1185">Reference proteome</keyword>
<feature type="signal peptide" evidence="1">
    <location>
        <begin position="1"/>
        <end position="17"/>
    </location>
</feature>
<sequence length="122" mass="13395">MHVLKLVLVGVMSCIICRRSLLPLKNRCGPRSIQLCFALELLLSRTSSISGSPSIRCTHRSSLEMFLGVNTTAFIYIRPVCHAVSSFASQLITEKGCSFPGEWTACSHPLSEAAREETHEDG</sequence>
<gene>
    <name evidence="2" type="ORF">BDP27DRAFT_390031</name>
</gene>
<protein>
    <recommendedName>
        <fullName evidence="4">Secreted protein</fullName>
    </recommendedName>
</protein>
<organism evidence="2 3">
    <name type="scientific">Rhodocollybia butyracea</name>
    <dbReference type="NCBI Taxonomy" id="206335"/>
    <lineage>
        <taxon>Eukaryota</taxon>
        <taxon>Fungi</taxon>
        <taxon>Dikarya</taxon>
        <taxon>Basidiomycota</taxon>
        <taxon>Agaricomycotina</taxon>
        <taxon>Agaricomycetes</taxon>
        <taxon>Agaricomycetidae</taxon>
        <taxon>Agaricales</taxon>
        <taxon>Marasmiineae</taxon>
        <taxon>Omphalotaceae</taxon>
        <taxon>Rhodocollybia</taxon>
    </lineage>
</organism>
<evidence type="ECO:0000256" key="1">
    <source>
        <dbReference type="SAM" id="SignalP"/>
    </source>
</evidence>
<feature type="chain" id="PRO_5040305675" description="Secreted protein" evidence="1">
    <location>
        <begin position="18"/>
        <end position="122"/>
    </location>
</feature>
<dbReference type="AlphaFoldDB" id="A0A9P5Q3B6"/>
<dbReference type="EMBL" id="JADNRY010000022">
    <property type="protein sequence ID" value="KAF9072820.1"/>
    <property type="molecule type" value="Genomic_DNA"/>
</dbReference>
<evidence type="ECO:0008006" key="4">
    <source>
        <dbReference type="Google" id="ProtNLM"/>
    </source>
</evidence>
<accession>A0A9P5Q3B6</accession>